<gene>
    <name evidence="1" type="ORF">J2Z69_001810</name>
</gene>
<reference evidence="1 2" key="1">
    <citation type="submission" date="2021-03" db="EMBL/GenBank/DDBJ databases">
        <title>Genomic Encyclopedia of Type Strains, Phase IV (KMG-IV): sequencing the most valuable type-strain genomes for metagenomic binning, comparative biology and taxonomic classification.</title>
        <authorList>
            <person name="Goeker M."/>
        </authorList>
    </citation>
    <scope>NUCLEOTIDE SEQUENCE [LARGE SCALE GENOMIC DNA]</scope>
    <source>
        <strain evidence="1 2">DSM 26806</strain>
    </source>
</reference>
<evidence type="ECO:0000313" key="1">
    <source>
        <dbReference type="EMBL" id="MBP2000779.1"/>
    </source>
</evidence>
<dbReference type="EMBL" id="JAGGLD010000002">
    <property type="protein sequence ID" value="MBP2000779.1"/>
    <property type="molecule type" value="Genomic_DNA"/>
</dbReference>
<accession>A0ABS4JGD9</accession>
<organism evidence="1 2">
    <name type="scientific">Paenibacillus shirakamiensis</name>
    <dbReference type="NCBI Taxonomy" id="1265935"/>
    <lineage>
        <taxon>Bacteria</taxon>
        <taxon>Bacillati</taxon>
        <taxon>Bacillota</taxon>
        <taxon>Bacilli</taxon>
        <taxon>Bacillales</taxon>
        <taxon>Paenibacillaceae</taxon>
        <taxon>Paenibacillus</taxon>
    </lineage>
</organism>
<name>A0ABS4JGD9_9BACL</name>
<protein>
    <submittedName>
        <fullName evidence="1">Uncharacterized protein</fullName>
    </submittedName>
</protein>
<evidence type="ECO:0000313" key="2">
    <source>
        <dbReference type="Proteomes" id="UP001519288"/>
    </source>
</evidence>
<keyword evidence="2" id="KW-1185">Reference proteome</keyword>
<dbReference type="Proteomes" id="UP001519288">
    <property type="component" value="Unassembled WGS sequence"/>
</dbReference>
<proteinExistence type="predicted"/>
<sequence>MLSLRNANLIQLLRIIKAKVDRSETDTIWSKYNTTDDLLYELDYFIKRLTENDEHVIFELKILFAPTSSLQDVYINSGWGDQFLLIASQFD</sequence>
<comment type="caution">
    <text evidence="1">The sequence shown here is derived from an EMBL/GenBank/DDBJ whole genome shotgun (WGS) entry which is preliminary data.</text>
</comment>